<keyword evidence="3" id="KW-1185">Reference proteome</keyword>
<dbReference type="RefSeq" id="WP_119533982.1">
    <property type="nucleotide sequence ID" value="NZ_NRJF01000006.1"/>
</dbReference>
<reference evidence="2 3" key="1">
    <citation type="submission" date="2017-08" db="EMBL/GenBank/DDBJ databases">
        <title>Reclassification of Bisgaard taxon 37 and 44.</title>
        <authorList>
            <person name="Christensen H."/>
        </authorList>
    </citation>
    <scope>NUCLEOTIDE SEQUENCE [LARGE SCALE GENOMIC DNA]</scope>
    <source>
        <strain evidence="2 3">EEAB3T1</strain>
    </source>
</reference>
<evidence type="ECO:0000313" key="2">
    <source>
        <dbReference type="EMBL" id="RIY38796.1"/>
    </source>
</evidence>
<accession>A0A3A1YMW2</accession>
<protein>
    <submittedName>
        <fullName evidence="2">Uncharacterized protein</fullName>
    </submittedName>
</protein>
<dbReference type="EMBL" id="NRJF01000006">
    <property type="protein sequence ID" value="RIY38796.1"/>
    <property type="molecule type" value="Genomic_DNA"/>
</dbReference>
<keyword evidence="1" id="KW-0732">Signal</keyword>
<dbReference type="Proteomes" id="UP000265964">
    <property type="component" value="Unassembled WGS sequence"/>
</dbReference>
<evidence type="ECO:0000313" key="3">
    <source>
        <dbReference type="Proteomes" id="UP000265964"/>
    </source>
</evidence>
<dbReference type="AlphaFoldDB" id="A0A3A1YMW2"/>
<name>A0A3A1YMW2_9GAMM</name>
<organism evidence="2 3">
    <name type="scientific">Psittacicella gerlachiana</name>
    <dbReference type="NCBI Taxonomy" id="2028574"/>
    <lineage>
        <taxon>Bacteria</taxon>
        <taxon>Pseudomonadati</taxon>
        <taxon>Pseudomonadota</taxon>
        <taxon>Gammaproteobacteria</taxon>
        <taxon>Pasteurellales</taxon>
        <taxon>Psittacicellaceae</taxon>
        <taxon>Psittacicella</taxon>
    </lineage>
</organism>
<proteinExistence type="predicted"/>
<feature type="chain" id="PRO_5017295114" evidence="1">
    <location>
        <begin position="26"/>
        <end position="219"/>
    </location>
</feature>
<comment type="caution">
    <text evidence="2">The sequence shown here is derived from an EMBL/GenBank/DDBJ whole genome shotgun (WGS) entry which is preliminary data.</text>
</comment>
<evidence type="ECO:0000256" key="1">
    <source>
        <dbReference type="SAM" id="SignalP"/>
    </source>
</evidence>
<gene>
    <name evidence="2" type="ORF">CKF59_00255</name>
</gene>
<feature type="signal peptide" evidence="1">
    <location>
        <begin position="1"/>
        <end position="25"/>
    </location>
</feature>
<sequence>MLKKFIALFILAIFPFTSFIPTSTAQQNTNPEKFLDDLMSYSEMQELMSRYESTFSSYENKTVEAKDLALELAYHYQQIFTSDVKNNTYNVKLKNLHNDLVLHCWVAYTNNPNTKHIQNCAVFAVVAGICDNDEDLFATMVAYADFLTLDKQNKDNTYYLKQPLLQRLFAQNNINAFYDTNPSFVNFTVKRYSINPVTFSSLQKNLKSAFNITLLNSKP</sequence>